<feature type="compositionally biased region" description="Polar residues" evidence="1">
    <location>
        <begin position="168"/>
        <end position="197"/>
    </location>
</feature>
<feature type="compositionally biased region" description="Low complexity" evidence="1">
    <location>
        <begin position="198"/>
        <end position="210"/>
    </location>
</feature>
<feature type="signal peptide" evidence="2">
    <location>
        <begin position="1"/>
        <end position="20"/>
    </location>
</feature>
<accession>A0A7S4RMI7</accession>
<gene>
    <name evidence="3" type="ORF">AMON00008_LOCUS37623</name>
</gene>
<feature type="compositionally biased region" description="Acidic residues" evidence="1">
    <location>
        <begin position="56"/>
        <end position="85"/>
    </location>
</feature>
<feature type="region of interest" description="Disordered" evidence="1">
    <location>
        <begin position="163"/>
        <end position="218"/>
    </location>
</feature>
<organism evidence="3">
    <name type="scientific">Alexandrium monilatum</name>
    <dbReference type="NCBI Taxonomy" id="311494"/>
    <lineage>
        <taxon>Eukaryota</taxon>
        <taxon>Sar</taxon>
        <taxon>Alveolata</taxon>
        <taxon>Dinophyceae</taxon>
        <taxon>Gonyaulacales</taxon>
        <taxon>Pyrocystaceae</taxon>
        <taxon>Alexandrium</taxon>
    </lineage>
</organism>
<sequence length="533" mass="57463">MSRPCLPTLLCLLLGSGSSAAGFGRSLASSPPGQLALFAALASHGFAEEAAKEEQGEAAEIVEEAAGGEDEGEGEDEDEGEDEEQGAAGLLPPVWCHAADALSCDQSVELQPDAAEHEMSSTAPAGYQAMATEEEAAAELQCMSESLPGRKRPQLLELDVGDHKQGDAQATPQVGSVSGGSTRTTMACSEFTPPQNASGRPSRQQSRGRMPPTPRTRARGRFVASSMALVPTSVRTLPDIMLCRGLLILMLLWVSALFWALSNACSQDFEDSREWPSWLNFLADHPIGVLEVENFVFQRPSPYFQPHAVTCPIAGKFFMADRFRVFDLPEAEADGTPGRPRPFPCDVKGTIADIAAICDGEGECWPVVLLDGTPSQVFDCKRNETWNLLQVSTPASRVATMGPSSDKVGLDTLFASEGGKVVQYRRSVHRHGYAPEWVVQDYNTDVLALDVVGSRLVVFKSNSLVEYQDLDTGALCGRWRIPSDRKVIGGGCARGSTIHILAREGHSIHILKSSLPQVERCKGPSHVMHEFDV</sequence>
<evidence type="ECO:0000256" key="1">
    <source>
        <dbReference type="SAM" id="MobiDB-lite"/>
    </source>
</evidence>
<proteinExistence type="predicted"/>
<keyword evidence="2" id="KW-0732">Signal</keyword>
<evidence type="ECO:0000313" key="3">
    <source>
        <dbReference type="EMBL" id="CAE4619057.1"/>
    </source>
</evidence>
<evidence type="ECO:0000256" key="2">
    <source>
        <dbReference type="SAM" id="SignalP"/>
    </source>
</evidence>
<dbReference type="EMBL" id="HBNR01053590">
    <property type="protein sequence ID" value="CAE4619057.1"/>
    <property type="molecule type" value="Transcribed_RNA"/>
</dbReference>
<feature type="region of interest" description="Disordered" evidence="1">
    <location>
        <begin position="49"/>
        <end position="85"/>
    </location>
</feature>
<name>A0A7S4RMI7_9DINO</name>
<protein>
    <submittedName>
        <fullName evidence="3">Uncharacterized protein</fullName>
    </submittedName>
</protein>
<feature type="chain" id="PRO_5031430885" evidence="2">
    <location>
        <begin position="21"/>
        <end position="533"/>
    </location>
</feature>
<reference evidence="3" key="1">
    <citation type="submission" date="2021-01" db="EMBL/GenBank/DDBJ databases">
        <authorList>
            <person name="Corre E."/>
            <person name="Pelletier E."/>
            <person name="Niang G."/>
            <person name="Scheremetjew M."/>
            <person name="Finn R."/>
            <person name="Kale V."/>
            <person name="Holt S."/>
            <person name="Cochrane G."/>
            <person name="Meng A."/>
            <person name="Brown T."/>
            <person name="Cohen L."/>
        </authorList>
    </citation>
    <scope>NUCLEOTIDE SEQUENCE</scope>
    <source>
        <strain evidence="3">CCMP3105</strain>
    </source>
</reference>
<dbReference type="AlphaFoldDB" id="A0A7S4RMI7"/>